<reference evidence="2 3" key="1">
    <citation type="submission" date="2018-06" db="EMBL/GenBank/DDBJ databases">
        <authorList>
            <consortium name="Pathogen Informatics"/>
            <person name="Doyle S."/>
        </authorList>
    </citation>
    <scope>NUCLEOTIDE SEQUENCE [LARGE SCALE GENOMIC DNA]</scope>
    <source>
        <strain evidence="2 3">NCTC10719</strain>
    </source>
</reference>
<protein>
    <submittedName>
        <fullName evidence="2">Phage protein</fullName>
    </submittedName>
</protein>
<dbReference type="RefSeq" id="WP_016048862.1">
    <property type="nucleotide sequence ID" value="NZ_CP102311.1"/>
</dbReference>
<evidence type="ECO:0000313" key="2">
    <source>
        <dbReference type="EMBL" id="SQB57808.1"/>
    </source>
</evidence>
<dbReference type="GO" id="GO:0003676">
    <property type="term" value="F:nucleic acid binding"/>
    <property type="evidence" value="ECO:0007669"/>
    <property type="project" value="InterPro"/>
</dbReference>
<proteinExistence type="predicted"/>
<dbReference type="Pfam" id="PF01844">
    <property type="entry name" value="HNH"/>
    <property type="match status" value="1"/>
</dbReference>
<accession>A0A2X2XWJ3</accession>
<dbReference type="Proteomes" id="UP000249986">
    <property type="component" value="Unassembled WGS sequence"/>
</dbReference>
<evidence type="ECO:0000313" key="3">
    <source>
        <dbReference type="Proteomes" id="UP000249986"/>
    </source>
</evidence>
<gene>
    <name evidence="2" type="ORF">NCTC10719_00402</name>
</gene>
<evidence type="ECO:0000259" key="1">
    <source>
        <dbReference type="Pfam" id="PF01844"/>
    </source>
</evidence>
<dbReference type="GO" id="GO:0008270">
    <property type="term" value="F:zinc ion binding"/>
    <property type="evidence" value="ECO:0007669"/>
    <property type="project" value="InterPro"/>
</dbReference>
<dbReference type="EMBL" id="UAWG01000001">
    <property type="protein sequence ID" value="SQB57808.1"/>
    <property type="molecule type" value="Genomic_DNA"/>
</dbReference>
<name>A0A2X2XWJ3_CLOPF</name>
<sequence length="131" mass="15266">MRKCKICGSTVNLQKHHVISRKQQPALIKCEMNLVDLCVYCHTSGPRAVHGNGFNELKKMRLEKQREYFEIFNEEKYSKEIIKDILGINQNDVDKLLRPLKMSNGLYEREDIIRQCMGGKLLIDTLSILEK</sequence>
<dbReference type="AlphaFoldDB" id="A0A2X2XWJ3"/>
<dbReference type="InterPro" id="IPR002711">
    <property type="entry name" value="HNH"/>
</dbReference>
<feature type="domain" description="HNH" evidence="1">
    <location>
        <begin position="4"/>
        <end position="43"/>
    </location>
</feature>
<dbReference type="GO" id="GO:0004519">
    <property type="term" value="F:endonuclease activity"/>
    <property type="evidence" value="ECO:0007669"/>
    <property type="project" value="InterPro"/>
</dbReference>
<organism evidence="2 3">
    <name type="scientific">Clostridium perfringens</name>
    <dbReference type="NCBI Taxonomy" id="1502"/>
    <lineage>
        <taxon>Bacteria</taxon>
        <taxon>Bacillati</taxon>
        <taxon>Bacillota</taxon>
        <taxon>Clostridia</taxon>
        <taxon>Eubacteriales</taxon>
        <taxon>Clostridiaceae</taxon>
        <taxon>Clostridium</taxon>
    </lineage>
</organism>